<sequence length="1019" mass="115704">MEEAAKLHIEDIRTQKYSIGKDEANPLGKDLHGALTNISKDANFLRELILNAEENEYEEDAVPELKFVLTKKDITETGAPATLLVFNNEVGFSRENMESICGIFHSTKKGKRQQRLIEENGSGFKSVFLVSSQPYIFSNGYRVRFQEEPDQDCGIGYIVPQWVSGHPSLSSIYDVYGLSNAYPATTIILPLKPEMVEVVREQLSQLCPEIILFLLKLKRLHVHDYDPEVADRVSSFLISSVTKHKEVSSRVVQLSKKNLDGIEESCDYYLWEKTFPVKPENRFGVRMDVQSWVITIAFPSGERMRTATSAVGIFAFLPTTMVTDFPFLIQADFILNSSRDSILLDNVWNLGILECIPSAFVNAFQSHSLRYPVDKRFEFLPAQAPSIPKFKDLRESIRAELQGLVIVPCEIIEGMSSSVRPQEAVRVLPNFRDLVGGFKIEGYVLSSSSKYLLRSVLHPSVDLEKYNAVLEFLGVEFANDHWYTECIQRLCSSIDEKVTGAGIISLLKCIKNLTSSSPDDPLLRDLTNSIARRKCLKTSDWTDSYKTPEESILFDPAWESILDRTKIPTIDENFYGTDILVYKNQLRDIGVKVDPLNVCSLLSGILSKLAKPDVYFEETFIEMIYTFLNKFQWRPEVPDGTTPVWVPDQGWFAPQHCVLHDKENLFLSFLCVLDEHYNEELLPVFSSAFGVAENPSLDHYVDLWNKWNGKGQLTLEEYCCSFWKYVVDNWNPEVEEALKGLTKLPATKSISEKVYQINRKEVFLADDLQLKNVFLRYDEAPLFVWFPRNNCLCTRRLYEIYESLGVKKVSESVQYIPFTKILLDPEKDVLNGLINRGLIKIILGFLAGSQVTMPLEDRKDAASSLARLKVYKLDNPYEYIYRLMQSESTKADVKKVKLVSWKKRSERLFIDSSGYNNGKSDLKFVAAFADELAQGLLVQAKARATLSKIIQIGFLSGFSENEVDVLLMGENLELSVEDKEFLDAAFPSSTVPGPVCGKRSSMERDQSDPSSTTSGKKQR</sequence>
<dbReference type="Gene3D" id="3.30.565.10">
    <property type="entry name" value="Histidine kinase-like ATPase, C-terminal domain"/>
    <property type="match status" value="1"/>
</dbReference>
<accession>A0A2P6RSU9</accession>
<dbReference type="EMBL" id="PDCK01000040">
    <property type="protein sequence ID" value="PRQ49503.1"/>
    <property type="molecule type" value="Genomic_DNA"/>
</dbReference>
<gene>
    <name evidence="2" type="ORF">RchiOBHm_Chr2g0122661</name>
</gene>
<organism evidence="2 3">
    <name type="scientific">Rosa chinensis</name>
    <name type="common">China rose</name>
    <dbReference type="NCBI Taxonomy" id="74649"/>
    <lineage>
        <taxon>Eukaryota</taxon>
        <taxon>Viridiplantae</taxon>
        <taxon>Streptophyta</taxon>
        <taxon>Embryophyta</taxon>
        <taxon>Tracheophyta</taxon>
        <taxon>Spermatophyta</taxon>
        <taxon>Magnoliopsida</taxon>
        <taxon>eudicotyledons</taxon>
        <taxon>Gunneridae</taxon>
        <taxon>Pentapetalae</taxon>
        <taxon>rosids</taxon>
        <taxon>fabids</taxon>
        <taxon>Rosales</taxon>
        <taxon>Rosaceae</taxon>
        <taxon>Rosoideae</taxon>
        <taxon>Rosoideae incertae sedis</taxon>
        <taxon>Rosa</taxon>
    </lineage>
</organism>
<protein>
    <submittedName>
        <fullName evidence="2">Putative histidine kinase-like ATPase domain-containing protein</fullName>
    </submittedName>
</protein>
<name>A0A2P6RSU9_ROSCH</name>
<feature type="compositionally biased region" description="Polar residues" evidence="1">
    <location>
        <begin position="1008"/>
        <end position="1019"/>
    </location>
</feature>
<comment type="caution">
    <text evidence="2">The sequence shown here is derived from an EMBL/GenBank/DDBJ whole genome shotgun (WGS) entry which is preliminary data.</text>
</comment>
<keyword evidence="3" id="KW-1185">Reference proteome</keyword>
<reference evidence="2 3" key="1">
    <citation type="journal article" date="2018" name="Nat. Genet.">
        <title>The Rosa genome provides new insights in the design of modern roses.</title>
        <authorList>
            <person name="Bendahmane M."/>
        </authorList>
    </citation>
    <scope>NUCLEOTIDE SEQUENCE [LARGE SCALE GENOMIC DNA]</scope>
    <source>
        <strain evidence="3">cv. Old Blush</strain>
    </source>
</reference>
<dbReference type="OrthoDB" id="1262810at2759"/>
<dbReference type="Proteomes" id="UP000238479">
    <property type="component" value="Chromosome 2"/>
</dbReference>
<dbReference type="PANTHER" id="PTHR32387:SF11">
    <property type="entry name" value="PROTEIN NO VEIN C-TERMINAL DOMAIN-CONTAINING PROTEIN"/>
    <property type="match status" value="1"/>
</dbReference>
<dbReference type="PANTHER" id="PTHR32387">
    <property type="entry name" value="WU:FJ29H11"/>
    <property type="match status" value="1"/>
</dbReference>
<dbReference type="SUPFAM" id="SSF55874">
    <property type="entry name" value="ATPase domain of HSP90 chaperone/DNA topoisomerase II/histidine kinase"/>
    <property type="match status" value="1"/>
</dbReference>
<dbReference type="Gramene" id="PRQ49503">
    <property type="protein sequence ID" value="PRQ49503"/>
    <property type="gene ID" value="RchiOBHm_Chr2g0122661"/>
</dbReference>
<evidence type="ECO:0000256" key="1">
    <source>
        <dbReference type="SAM" id="MobiDB-lite"/>
    </source>
</evidence>
<dbReference type="AlphaFoldDB" id="A0A2P6RSU9"/>
<dbReference type="InterPro" id="IPR052957">
    <property type="entry name" value="Auxin_embryo_med"/>
</dbReference>
<keyword evidence="2" id="KW-0808">Transferase</keyword>
<dbReference type="GO" id="GO:0016301">
    <property type="term" value="F:kinase activity"/>
    <property type="evidence" value="ECO:0007669"/>
    <property type="project" value="UniProtKB-KW"/>
</dbReference>
<proteinExistence type="predicted"/>
<feature type="region of interest" description="Disordered" evidence="1">
    <location>
        <begin position="987"/>
        <end position="1019"/>
    </location>
</feature>
<evidence type="ECO:0000313" key="3">
    <source>
        <dbReference type="Proteomes" id="UP000238479"/>
    </source>
</evidence>
<keyword evidence="2" id="KW-0418">Kinase</keyword>
<evidence type="ECO:0000313" key="2">
    <source>
        <dbReference type="EMBL" id="PRQ49503.1"/>
    </source>
</evidence>
<dbReference type="OMA" id="NMESICG"/>
<dbReference type="InterPro" id="IPR036890">
    <property type="entry name" value="HATPase_C_sf"/>
</dbReference>